<sequence>MHRTIKENIQTLLAGQLSTWELAKLNYKALEAVRTKEFQINNANERVQFNPARILSSAAKVDATSIRERKCFLCTANRPAIQQSILFGEKYQILVNPYPIFPQHLTIPDVVHLDQRIKGRFNDMLDLAEAIDNFVIFYNGPQCGASAPDHAHFQAGNKGFLPIESEWKAYRKEEIKTTVHASIQVLDSYPRTALIIEATHKQEANRLFECIYKEASRISSMANATHPIEPMMNILTWKEAEKWITVVFLRSKHRPSCFTEQGENNLLISPASVDLGGVWITPQEKDFEKLTAETIHRIIEEVSLPTDDFLQLIERIKGTK</sequence>
<dbReference type="Gene3D" id="3.30.428.70">
    <property type="match status" value="1"/>
</dbReference>
<evidence type="ECO:0000259" key="5">
    <source>
        <dbReference type="Pfam" id="PF16269"/>
    </source>
</evidence>
<comment type="function">
    <text evidence="2">Specific and highly efficient GDP-D-glucose phosphorylase regulating the levels of GDP-D-glucose in cells.</text>
</comment>
<keyword evidence="7" id="KW-0548">Nucleotidyltransferase</keyword>
<protein>
    <recommendedName>
        <fullName evidence="4">GDP-D-glucose phosphorylase 1</fullName>
        <ecNumber evidence="3">2.7.7.78</ecNumber>
    </recommendedName>
</protein>
<comment type="catalytic activity">
    <reaction evidence="1">
        <text>GDP-alpha-D-glucose + phosphate = alpha-D-glucose 1-phosphate + GDP + H(+)</text>
        <dbReference type="Rhea" id="RHEA:30387"/>
        <dbReference type="ChEBI" id="CHEBI:15378"/>
        <dbReference type="ChEBI" id="CHEBI:43474"/>
        <dbReference type="ChEBI" id="CHEBI:58189"/>
        <dbReference type="ChEBI" id="CHEBI:58601"/>
        <dbReference type="ChEBI" id="CHEBI:62230"/>
        <dbReference type="EC" id="2.7.7.78"/>
    </reaction>
</comment>
<organism evidence="7 8">
    <name type="scientific">Bacteroides reticulotermitis</name>
    <dbReference type="NCBI Taxonomy" id="1133319"/>
    <lineage>
        <taxon>Bacteria</taxon>
        <taxon>Pseudomonadati</taxon>
        <taxon>Bacteroidota</taxon>
        <taxon>Bacteroidia</taxon>
        <taxon>Bacteroidales</taxon>
        <taxon>Bacteroidaceae</taxon>
        <taxon>Bacteroides</taxon>
    </lineage>
</organism>
<dbReference type="GO" id="GO:0016787">
    <property type="term" value="F:hydrolase activity"/>
    <property type="evidence" value="ECO:0007669"/>
    <property type="project" value="UniProtKB-KW"/>
</dbReference>
<gene>
    <name evidence="7" type="ORF">GGR06_002584</name>
</gene>
<keyword evidence="7" id="KW-0808">Transferase</keyword>
<dbReference type="GO" id="GO:0006006">
    <property type="term" value="P:glucose metabolic process"/>
    <property type="evidence" value="ECO:0007669"/>
    <property type="project" value="TreeGrafter"/>
</dbReference>
<dbReference type="EMBL" id="JACIER010000010">
    <property type="protein sequence ID" value="MBB4044786.1"/>
    <property type="molecule type" value="Genomic_DNA"/>
</dbReference>
<dbReference type="InterPro" id="IPR058865">
    <property type="entry name" value="GDPGP1_C"/>
</dbReference>
<dbReference type="InterPro" id="IPR036265">
    <property type="entry name" value="HIT-like_sf"/>
</dbReference>
<comment type="caution">
    <text evidence="7">The sequence shown here is derived from an EMBL/GenBank/DDBJ whole genome shotgun (WGS) entry which is preliminary data.</text>
</comment>
<dbReference type="PANTHER" id="PTHR20884">
    <property type="entry name" value="GDP-D-GLUCOSE PHOSPHORYLASE 1"/>
    <property type="match status" value="1"/>
</dbReference>
<keyword evidence="8" id="KW-1185">Reference proteome</keyword>
<evidence type="ECO:0000256" key="1">
    <source>
        <dbReference type="ARBA" id="ARBA00000063"/>
    </source>
</evidence>
<evidence type="ECO:0000313" key="8">
    <source>
        <dbReference type="Proteomes" id="UP000560658"/>
    </source>
</evidence>
<dbReference type="Pfam" id="PF16269">
    <property type="entry name" value="DUF4922"/>
    <property type="match status" value="1"/>
</dbReference>
<evidence type="ECO:0000259" key="6">
    <source>
        <dbReference type="Pfam" id="PF26216"/>
    </source>
</evidence>
<feature type="domain" description="GDPGP1-like C-terminal" evidence="6">
    <location>
        <begin position="177"/>
        <end position="317"/>
    </location>
</feature>
<accession>A0A840CZM2</accession>
<name>A0A840CZM2_9BACE</name>
<feature type="domain" description="DUF4922" evidence="5">
    <location>
        <begin position="12"/>
        <end position="157"/>
    </location>
</feature>
<dbReference type="GO" id="GO:0000166">
    <property type="term" value="F:nucleotide binding"/>
    <property type="evidence" value="ECO:0007669"/>
    <property type="project" value="UniProtKB-KW"/>
</dbReference>
<evidence type="ECO:0000256" key="4">
    <source>
        <dbReference type="ARBA" id="ARBA00018857"/>
    </source>
</evidence>
<dbReference type="AlphaFoldDB" id="A0A840CZM2"/>
<dbReference type="EC" id="2.7.7.78" evidence="3"/>
<dbReference type="Proteomes" id="UP000560658">
    <property type="component" value="Unassembled WGS sequence"/>
</dbReference>
<proteinExistence type="predicted"/>
<dbReference type="InterPro" id="IPR046320">
    <property type="entry name" value="DUF4922"/>
</dbReference>
<dbReference type="SUPFAM" id="SSF54197">
    <property type="entry name" value="HIT-like"/>
    <property type="match status" value="1"/>
</dbReference>
<dbReference type="InterPro" id="IPR026506">
    <property type="entry name" value="GDPGP"/>
</dbReference>
<dbReference type="GO" id="GO:0005085">
    <property type="term" value="F:guanyl-nucleotide exchange factor activity"/>
    <property type="evidence" value="ECO:0007669"/>
    <property type="project" value="UniProtKB-KW"/>
</dbReference>
<reference evidence="7" key="1">
    <citation type="submission" date="2020-08" db="EMBL/GenBank/DDBJ databases">
        <title>Genomic Encyclopedia of Type Strains, Phase IV (KMG-IV): sequencing the most valuable type-strain genomes for metagenomic binning, comparative biology and taxonomic classification.</title>
        <authorList>
            <person name="Goeker M."/>
        </authorList>
    </citation>
    <scope>NUCLEOTIDE SEQUENCE [LARGE SCALE GENOMIC DNA]</scope>
    <source>
        <strain evidence="7">DSM 105720</strain>
    </source>
</reference>
<dbReference type="PANTHER" id="PTHR20884:SF8">
    <property type="entry name" value="GDP-D-GLUCOSE PHOSPHORYLASE 1"/>
    <property type="match status" value="1"/>
</dbReference>
<dbReference type="GO" id="GO:0080048">
    <property type="term" value="F:GDP-D-glucose phosphorylase activity"/>
    <property type="evidence" value="ECO:0007669"/>
    <property type="project" value="InterPro"/>
</dbReference>
<evidence type="ECO:0000256" key="3">
    <source>
        <dbReference type="ARBA" id="ARBA00012507"/>
    </source>
</evidence>
<evidence type="ECO:0000313" key="7">
    <source>
        <dbReference type="EMBL" id="MBB4044786.1"/>
    </source>
</evidence>
<dbReference type="GO" id="GO:0005737">
    <property type="term" value="C:cytoplasm"/>
    <property type="evidence" value="ECO:0007669"/>
    <property type="project" value="UniProtKB-SubCell"/>
</dbReference>
<dbReference type="Pfam" id="PF26216">
    <property type="entry name" value="GDPGP1_C"/>
    <property type="match status" value="1"/>
</dbReference>
<dbReference type="InterPro" id="IPR043171">
    <property type="entry name" value="Ap4A_phos1/2-like"/>
</dbReference>
<evidence type="ECO:0000256" key="2">
    <source>
        <dbReference type="ARBA" id="ARBA00003049"/>
    </source>
</evidence>